<dbReference type="Pfam" id="PF25876">
    <property type="entry name" value="HH_MFP_RND"/>
    <property type="match status" value="1"/>
</dbReference>
<evidence type="ECO:0000256" key="2">
    <source>
        <dbReference type="ARBA" id="ARBA00009477"/>
    </source>
</evidence>
<comment type="similarity">
    <text evidence="2">Belongs to the membrane fusion protein (MFP) (TC 8.A.1) family.</text>
</comment>
<dbReference type="InterPro" id="IPR006143">
    <property type="entry name" value="RND_pump_MFP"/>
</dbReference>
<dbReference type="AlphaFoldDB" id="A0A2V1K297"/>
<gene>
    <name evidence="9" type="ORF">DD235_00255</name>
</gene>
<keyword evidence="4" id="KW-0732">Signal</keyword>
<sequence>MTHQWKKHGLALAVAMVSLMLAACQKNASDSAAVGQPEPEVGVVTLAPQPVSLVADLPGRTRPYLVAEVRPQVGGILQKRLFEEGSQVEAGQPLYQIDPALYRATLARAEASLASARLLSERYARLIERNAISRQDHDDARSQYLQARATAETARIDLSYTRMAAPIAGRIGRSSVTQGALVTANQAEALATVQQLDPIYVDIVQPATAILALKEDLARRGTADMEQAQAEVNLTLENGKPYPHTGVLKFSEVSVDEGTGAVTLRAVFPNPEHLLLPGMFVHAQLPQERREAALLVPQRGIARDVAGQASALVVDAEGKVEQRPVVVGRSMGASWLIESGLQAGDRVIVDGLQKVRPGMQVSVVPADGAKQPQQAGAERQQPATEPQQFAVGAR</sequence>
<dbReference type="InterPro" id="IPR058627">
    <property type="entry name" value="MdtA-like_C"/>
</dbReference>
<evidence type="ECO:0000313" key="10">
    <source>
        <dbReference type="Proteomes" id="UP000245212"/>
    </source>
</evidence>
<keyword evidence="10" id="KW-1185">Reference proteome</keyword>
<dbReference type="Pfam" id="PF25944">
    <property type="entry name" value="Beta-barrel_RND"/>
    <property type="match status" value="1"/>
</dbReference>
<evidence type="ECO:0000256" key="4">
    <source>
        <dbReference type="SAM" id="SignalP"/>
    </source>
</evidence>
<dbReference type="PANTHER" id="PTHR30158:SF3">
    <property type="entry name" value="MULTIDRUG EFFLUX PUMP SUBUNIT ACRA-RELATED"/>
    <property type="match status" value="1"/>
</dbReference>
<dbReference type="SUPFAM" id="SSF111369">
    <property type="entry name" value="HlyD-like secretion proteins"/>
    <property type="match status" value="1"/>
</dbReference>
<dbReference type="Proteomes" id="UP000245212">
    <property type="component" value="Unassembled WGS sequence"/>
</dbReference>
<dbReference type="PANTHER" id="PTHR30158">
    <property type="entry name" value="ACRA/E-RELATED COMPONENT OF DRUG EFFLUX TRANSPORTER"/>
    <property type="match status" value="1"/>
</dbReference>
<dbReference type="NCBIfam" id="TIGR01730">
    <property type="entry name" value="RND_mfp"/>
    <property type="match status" value="1"/>
</dbReference>
<accession>A0A2V1K297</accession>
<evidence type="ECO:0000259" key="7">
    <source>
        <dbReference type="Pfam" id="PF25944"/>
    </source>
</evidence>
<dbReference type="Gene3D" id="2.40.30.170">
    <property type="match status" value="1"/>
</dbReference>
<proteinExistence type="inferred from homology"/>
<dbReference type="FunFam" id="2.40.420.20:FF:000001">
    <property type="entry name" value="Efflux RND transporter periplasmic adaptor subunit"/>
    <property type="match status" value="1"/>
</dbReference>
<evidence type="ECO:0000259" key="8">
    <source>
        <dbReference type="Pfam" id="PF25967"/>
    </source>
</evidence>
<evidence type="ECO:0000256" key="1">
    <source>
        <dbReference type="ARBA" id="ARBA00004196"/>
    </source>
</evidence>
<dbReference type="Pfam" id="PF25917">
    <property type="entry name" value="BSH_RND"/>
    <property type="match status" value="1"/>
</dbReference>
<feature type="chain" id="PRO_5016138966" evidence="4">
    <location>
        <begin position="23"/>
        <end position="394"/>
    </location>
</feature>
<protein>
    <submittedName>
        <fullName evidence="9">Efflux transporter periplasmic adaptor subunit</fullName>
    </submittedName>
</protein>
<dbReference type="Gene3D" id="2.40.420.20">
    <property type="match status" value="1"/>
</dbReference>
<feature type="domain" description="Multidrug resistance protein MdtA-like alpha-helical hairpin" evidence="5">
    <location>
        <begin position="101"/>
        <end position="161"/>
    </location>
</feature>
<organism evidence="9 10">
    <name type="scientific">Corticimicrobacter populi</name>
    <dbReference type="NCBI Taxonomy" id="2175229"/>
    <lineage>
        <taxon>Bacteria</taxon>
        <taxon>Pseudomonadati</taxon>
        <taxon>Pseudomonadota</taxon>
        <taxon>Betaproteobacteria</taxon>
        <taxon>Burkholderiales</taxon>
        <taxon>Alcaligenaceae</taxon>
        <taxon>Corticimicrobacter</taxon>
    </lineage>
</organism>
<feature type="domain" description="Multidrug resistance protein MdtA-like beta-barrel" evidence="7">
    <location>
        <begin position="198"/>
        <end position="285"/>
    </location>
</feature>
<dbReference type="Gene3D" id="2.40.50.100">
    <property type="match status" value="1"/>
</dbReference>
<feature type="domain" description="Multidrug resistance protein MdtA-like barrel-sandwich hybrid" evidence="6">
    <location>
        <begin position="66"/>
        <end position="194"/>
    </location>
</feature>
<dbReference type="RefSeq" id="WP_109060075.1">
    <property type="nucleotide sequence ID" value="NZ_QETA01000001.1"/>
</dbReference>
<dbReference type="EMBL" id="QETA01000001">
    <property type="protein sequence ID" value="PWF24670.1"/>
    <property type="molecule type" value="Genomic_DNA"/>
</dbReference>
<name>A0A2V1K297_9BURK</name>
<dbReference type="InterPro" id="IPR058626">
    <property type="entry name" value="MdtA-like_b-barrel"/>
</dbReference>
<dbReference type="GO" id="GO:0005886">
    <property type="term" value="C:plasma membrane"/>
    <property type="evidence" value="ECO:0007669"/>
    <property type="project" value="UniProtKB-SubCell"/>
</dbReference>
<dbReference type="Gene3D" id="1.10.287.470">
    <property type="entry name" value="Helix hairpin bin"/>
    <property type="match status" value="1"/>
</dbReference>
<comment type="subcellular location">
    <subcellularLocation>
        <location evidence="1">Cell envelope</location>
    </subcellularLocation>
</comment>
<evidence type="ECO:0000259" key="5">
    <source>
        <dbReference type="Pfam" id="PF25876"/>
    </source>
</evidence>
<feature type="domain" description="Multidrug resistance protein MdtA-like C-terminal permuted SH3" evidence="8">
    <location>
        <begin position="293"/>
        <end position="354"/>
    </location>
</feature>
<dbReference type="GO" id="GO:0022857">
    <property type="term" value="F:transmembrane transporter activity"/>
    <property type="evidence" value="ECO:0007669"/>
    <property type="project" value="InterPro"/>
</dbReference>
<feature type="region of interest" description="Disordered" evidence="3">
    <location>
        <begin position="367"/>
        <end position="394"/>
    </location>
</feature>
<dbReference type="PROSITE" id="PS51257">
    <property type="entry name" value="PROKAR_LIPOPROTEIN"/>
    <property type="match status" value="1"/>
</dbReference>
<reference evidence="10" key="1">
    <citation type="submission" date="2018-05" db="EMBL/GenBank/DDBJ databases">
        <authorList>
            <person name="Li Y."/>
        </authorList>
    </citation>
    <scope>NUCLEOTIDE SEQUENCE [LARGE SCALE GENOMIC DNA]</scope>
    <source>
        <strain evidence="10">3d-2-2</strain>
    </source>
</reference>
<evidence type="ECO:0000256" key="3">
    <source>
        <dbReference type="SAM" id="MobiDB-lite"/>
    </source>
</evidence>
<dbReference type="GO" id="GO:0046677">
    <property type="term" value="P:response to antibiotic"/>
    <property type="evidence" value="ECO:0007669"/>
    <property type="project" value="TreeGrafter"/>
</dbReference>
<feature type="signal peptide" evidence="4">
    <location>
        <begin position="1"/>
        <end position="22"/>
    </location>
</feature>
<dbReference type="InterPro" id="IPR058625">
    <property type="entry name" value="MdtA-like_BSH"/>
</dbReference>
<evidence type="ECO:0000259" key="6">
    <source>
        <dbReference type="Pfam" id="PF25917"/>
    </source>
</evidence>
<comment type="caution">
    <text evidence="9">The sequence shown here is derived from an EMBL/GenBank/DDBJ whole genome shotgun (WGS) entry which is preliminary data.</text>
</comment>
<evidence type="ECO:0000313" key="9">
    <source>
        <dbReference type="EMBL" id="PWF24670.1"/>
    </source>
</evidence>
<dbReference type="InterPro" id="IPR058624">
    <property type="entry name" value="MdtA-like_HH"/>
</dbReference>
<dbReference type="Pfam" id="PF25967">
    <property type="entry name" value="RND-MFP_C"/>
    <property type="match status" value="1"/>
</dbReference>